<dbReference type="RefSeq" id="WP_326438151.1">
    <property type="nucleotide sequence ID" value="NZ_JAYMFH010000001.1"/>
</dbReference>
<evidence type="ECO:0000313" key="2">
    <source>
        <dbReference type="Proteomes" id="UP001343724"/>
    </source>
</evidence>
<gene>
    <name evidence="1" type="ORF">VJ920_00215</name>
</gene>
<proteinExistence type="predicted"/>
<dbReference type="Proteomes" id="UP001343724">
    <property type="component" value="Unassembled WGS sequence"/>
</dbReference>
<dbReference type="EMBL" id="JAYMFH010000001">
    <property type="protein sequence ID" value="MEC4293735.1"/>
    <property type="molecule type" value="Genomic_DNA"/>
</dbReference>
<evidence type="ECO:0000313" key="1">
    <source>
        <dbReference type="EMBL" id="MEC4293735.1"/>
    </source>
</evidence>
<keyword evidence="2" id="KW-1185">Reference proteome</keyword>
<name>A0ABU6IVN1_9ACTN</name>
<reference evidence="1 2" key="1">
    <citation type="submission" date="2024-01" db="EMBL/GenBank/DDBJ databases">
        <title>novel species in genus Adlercreutzia.</title>
        <authorList>
            <person name="Liu X."/>
        </authorList>
    </citation>
    <scope>NUCLEOTIDE SEQUENCE [LARGE SCALE GENOMIC DNA]</scope>
    <source>
        <strain evidence="1 2">R22</strain>
    </source>
</reference>
<accession>A0ABU6IVN1</accession>
<sequence>MNSNMFEVTGESVLTLYGSHVTGAPTSTLLVISGTALNETAREALEKSAASLGFGTAPLALATMETAEGKLGAEDVRTIVEGLDPVALVATDTSATKALSAAYRTPVTLDEANRLLGRTAVVFQDFESLMKTPADKQRAWALLKKLR</sequence>
<organism evidence="1 2">
    <name type="scientific">Adlercreutzia shanghongiae</name>
    <dbReference type="NCBI Taxonomy" id="3111773"/>
    <lineage>
        <taxon>Bacteria</taxon>
        <taxon>Bacillati</taxon>
        <taxon>Actinomycetota</taxon>
        <taxon>Coriobacteriia</taxon>
        <taxon>Eggerthellales</taxon>
        <taxon>Eggerthellaceae</taxon>
        <taxon>Adlercreutzia</taxon>
    </lineage>
</organism>
<comment type="caution">
    <text evidence="1">The sequence shown here is derived from an EMBL/GenBank/DDBJ whole genome shotgun (WGS) entry which is preliminary data.</text>
</comment>
<protein>
    <submittedName>
        <fullName evidence="1">Uncharacterized protein</fullName>
    </submittedName>
</protein>